<organism evidence="2 3">
    <name type="scientific">Jannaschia faecimaris</name>
    <dbReference type="NCBI Taxonomy" id="1244108"/>
    <lineage>
        <taxon>Bacteria</taxon>
        <taxon>Pseudomonadati</taxon>
        <taxon>Pseudomonadota</taxon>
        <taxon>Alphaproteobacteria</taxon>
        <taxon>Rhodobacterales</taxon>
        <taxon>Roseobacteraceae</taxon>
        <taxon>Jannaschia</taxon>
    </lineage>
</organism>
<accession>A0A1H3QZR5</accession>
<dbReference type="OrthoDB" id="9764953at2"/>
<gene>
    <name evidence="2" type="ORF">SAMN05444004_10798</name>
</gene>
<name>A0A1H3QZR5_9RHOB</name>
<proteinExistence type="predicted"/>
<dbReference type="AlphaFoldDB" id="A0A1H3QZR5"/>
<dbReference type="STRING" id="1244108.SAMN05444004_10798"/>
<dbReference type="RefSeq" id="WP_092645485.1">
    <property type="nucleotide sequence ID" value="NZ_FNPX01000007.1"/>
</dbReference>
<feature type="region of interest" description="Disordered" evidence="1">
    <location>
        <begin position="15"/>
        <end position="37"/>
    </location>
</feature>
<dbReference type="EMBL" id="FNPX01000007">
    <property type="protein sequence ID" value="SDZ19034.1"/>
    <property type="molecule type" value="Genomic_DNA"/>
</dbReference>
<evidence type="ECO:0000313" key="2">
    <source>
        <dbReference type="EMBL" id="SDZ19034.1"/>
    </source>
</evidence>
<protein>
    <recommendedName>
        <fullName evidence="4">Alpha/beta hydrolase</fullName>
    </recommendedName>
</protein>
<sequence>MSPLLRRGPARFREISRTDLTSHARSTRYSPDPTQGTQYRIDSGVVWWGAGPVDGPPRPTLILLHGSGRNGQSMINMWHEVAAAQGVVLIAPDFDSIQGWDKGLPDPRSALAVLAPASGLYPVDTARIVHFDHLRGGIAAQVWANRFDGPWRAVAVHAGTLSEEHVIAVETGVPVRHYLGSVDRVFPFGPARDAGRTIAAAGHPFELVRLEGQNHWLYERGEDIAADAWVRLEE</sequence>
<evidence type="ECO:0000256" key="1">
    <source>
        <dbReference type="SAM" id="MobiDB-lite"/>
    </source>
</evidence>
<evidence type="ECO:0008006" key="4">
    <source>
        <dbReference type="Google" id="ProtNLM"/>
    </source>
</evidence>
<evidence type="ECO:0000313" key="3">
    <source>
        <dbReference type="Proteomes" id="UP000198914"/>
    </source>
</evidence>
<dbReference type="Gene3D" id="3.40.50.1820">
    <property type="entry name" value="alpha/beta hydrolase"/>
    <property type="match status" value="1"/>
</dbReference>
<dbReference type="SUPFAM" id="SSF53474">
    <property type="entry name" value="alpha/beta-Hydrolases"/>
    <property type="match status" value="1"/>
</dbReference>
<reference evidence="3" key="1">
    <citation type="submission" date="2016-10" db="EMBL/GenBank/DDBJ databases">
        <authorList>
            <person name="Varghese N."/>
            <person name="Submissions S."/>
        </authorList>
    </citation>
    <scope>NUCLEOTIDE SEQUENCE [LARGE SCALE GENOMIC DNA]</scope>
    <source>
        <strain evidence="3">DSM 100420</strain>
    </source>
</reference>
<feature type="compositionally biased region" description="Polar residues" evidence="1">
    <location>
        <begin position="23"/>
        <end position="37"/>
    </location>
</feature>
<dbReference type="Proteomes" id="UP000198914">
    <property type="component" value="Unassembled WGS sequence"/>
</dbReference>
<keyword evidence="3" id="KW-1185">Reference proteome</keyword>
<dbReference type="InterPro" id="IPR029058">
    <property type="entry name" value="AB_hydrolase_fold"/>
</dbReference>